<dbReference type="KEGG" id="mhz:Metho_1644"/>
<evidence type="ECO:0000313" key="1">
    <source>
        <dbReference type="EMBL" id="AGB49837.1"/>
    </source>
</evidence>
<protein>
    <recommendedName>
        <fullName evidence="3">DUF2240 family protein</fullName>
    </recommendedName>
</protein>
<dbReference type="STRING" id="867904.Metho_1644"/>
<dbReference type="AlphaFoldDB" id="L0KWN1"/>
<gene>
    <name evidence="1" type="ordered locus">Metho_1644</name>
</gene>
<dbReference type="HOGENOM" id="CLU_134817_0_0_2"/>
<evidence type="ECO:0008006" key="3">
    <source>
        <dbReference type="Google" id="ProtNLM"/>
    </source>
</evidence>
<keyword evidence="2" id="KW-1185">Reference proteome</keyword>
<dbReference type="InterPro" id="IPR018716">
    <property type="entry name" value="DUF2240"/>
</dbReference>
<accession>L0KWN1</accession>
<dbReference type="GeneID" id="14406157"/>
<dbReference type="Proteomes" id="UP000010866">
    <property type="component" value="Chromosome"/>
</dbReference>
<sequence length="155" mass="17459">MDEFLCVVSAPFKQHATDRISIRDFEFALSFGLKWMSPENASKVRDTALALRLLEADENKLVPTFDIGKVEIPRGFRPSEKIFHERPLIEQIMAMIAACSGMDNRNVAALISRKQETLGDMVDIEIAALVVAREIGCDISRIYPKVLADMFPNME</sequence>
<proteinExistence type="predicted"/>
<evidence type="ECO:0000313" key="2">
    <source>
        <dbReference type="Proteomes" id="UP000010866"/>
    </source>
</evidence>
<dbReference type="RefSeq" id="WP_015325002.1">
    <property type="nucleotide sequence ID" value="NC_019977.1"/>
</dbReference>
<dbReference type="EMBL" id="CP003362">
    <property type="protein sequence ID" value="AGB49837.1"/>
    <property type="molecule type" value="Genomic_DNA"/>
</dbReference>
<dbReference type="OrthoDB" id="146786at2157"/>
<reference evidence="2" key="1">
    <citation type="submission" date="2012-02" db="EMBL/GenBank/DDBJ databases">
        <title>Complete sequence of chromosome of Methanomethylovorans hollandica DSM 15978.</title>
        <authorList>
            <person name="Lucas S."/>
            <person name="Copeland A."/>
            <person name="Lapidus A."/>
            <person name="Glavina del Rio T."/>
            <person name="Dalin E."/>
            <person name="Tice H."/>
            <person name="Bruce D."/>
            <person name="Goodwin L."/>
            <person name="Pitluck S."/>
            <person name="Peters L."/>
            <person name="Mikhailova N."/>
            <person name="Held B."/>
            <person name="Kyrpides N."/>
            <person name="Mavromatis K."/>
            <person name="Ivanova N."/>
            <person name="Brettin T."/>
            <person name="Detter J.C."/>
            <person name="Han C."/>
            <person name="Larimer F."/>
            <person name="Land M."/>
            <person name="Hauser L."/>
            <person name="Markowitz V."/>
            <person name="Cheng J.-F."/>
            <person name="Hugenholtz P."/>
            <person name="Woyke T."/>
            <person name="Wu D."/>
            <person name="Spring S."/>
            <person name="Schroeder M."/>
            <person name="Brambilla E."/>
            <person name="Klenk H.-P."/>
            <person name="Eisen J.A."/>
        </authorList>
    </citation>
    <scope>NUCLEOTIDE SEQUENCE [LARGE SCALE GENOMIC DNA]</scope>
    <source>
        <strain evidence="2">DSM 15978 / NBRC 107637 / DMS1</strain>
    </source>
</reference>
<name>L0KWN1_METHD</name>
<dbReference type="Pfam" id="PF09999">
    <property type="entry name" value="DUF2240"/>
    <property type="match status" value="1"/>
</dbReference>
<organism evidence="1 2">
    <name type="scientific">Methanomethylovorans hollandica (strain DSM 15978 / NBRC 107637 / DMS1)</name>
    <dbReference type="NCBI Taxonomy" id="867904"/>
    <lineage>
        <taxon>Archaea</taxon>
        <taxon>Methanobacteriati</taxon>
        <taxon>Methanobacteriota</taxon>
        <taxon>Stenosarchaea group</taxon>
        <taxon>Methanomicrobia</taxon>
        <taxon>Methanosarcinales</taxon>
        <taxon>Methanosarcinaceae</taxon>
        <taxon>Methanomethylovorans</taxon>
    </lineage>
</organism>